<feature type="transmembrane region" description="Helical" evidence="1">
    <location>
        <begin position="7"/>
        <end position="23"/>
    </location>
</feature>
<dbReference type="Proteomes" id="UP000253729">
    <property type="component" value="Unassembled WGS sequence"/>
</dbReference>
<proteinExistence type="predicted"/>
<keyword evidence="1" id="KW-0472">Membrane</keyword>
<keyword evidence="1" id="KW-0812">Transmembrane</keyword>
<dbReference type="RefSeq" id="XP_026631511.1">
    <property type="nucleotide sequence ID" value="XM_026764387.1"/>
</dbReference>
<accession>A0A3F3QHQ7</accession>
<gene>
    <name evidence="2" type="ORF">BDQ94DRAFT_133978</name>
</gene>
<evidence type="ECO:0000256" key="1">
    <source>
        <dbReference type="SAM" id="Phobius"/>
    </source>
</evidence>
<reference evidence="2 3" key="1">
    <citation type="submission" date="2018-07" db="EMBL/GenBank/DDBJ databases">
        <title>The genomes of Aspergillus section Nigri reveals drivers in fungal speciation.</title>
        <authorList>
            <consortium name="DOE Joint Genome Institute"/>
            <person name="Vesth T.C."/>
            <person name="Nybo J."/>
            <person name="Theobald S."/>
            <person name="Brandl J."/>
            <person name="Frisvad J.C."/>
            <person name="Nielsen K.F."/>
            <person name="Lyhne E.K."/>
            <person name="Kogle M.E."/>
            <person name="Kuo A."/>
            <person name="Riley R."/>
            <person name="Clum A."/>
            <person name="Nolan M."/>
            <person name="Lipzen A."/>
            <person name="Salamov A."/>
            <person name="Henrissat B."/>
            <person name="Wiebenga A."/>
            <person name="De vries R.P."/>
            <person name="Grigoriev I.V."/>
            <person name="Mortensen U.H."/>
            <person name="Andersen M.R."/>
            <person name="Baker S.E."/>
        </authorList>
    </citation>
    <scope>NUCLEOTIDE SEQUENCE [LARGE SCALE GENOMIC DNA]</scope>
    <source>
        <strain evidence="2 3">CBS 139.54b</strain>
    </source>
</reference>
<dbReference type="EMBL" id="KZ852033">
    <property type="protein sequence ID" value="RDH38489.1"/>
    <property type="molecule type" value="Genomic_DNA"/>
</dbReference>
<dbReference type="AlphaFoldDB" id="A0A3F3QHQ7"/>
<sequence length="56" mass="6470">MTRCRIRLVFLFLFLLFGTIGFLPSYSGLFIVGFVSIVHFILSYPMTNRGCLFLQC</sequence>
<organism evidence="2 3">
    <name type="scientific">Aspergillus welwitschiae</name>
    <dbReference type="NCBI Taxonomy" id="1341132"/>
    <lineage>
        <taxon>Eukaryota</taxon>
        <taxon>Fungi</taxon>
        <taxon>Dikarya</taxon>
        <taxon>Ascomycota</taxon>
        <taxon>Pezizomycotina</taxon>
        <taxon>Eurotiomycetes</taxon>
        <taxon>Eurotiomycetidae</taxon>
        <taxon>Eurotiales</taxon>
        <taxon>Aspergillaceae</taxon>
        <taxon>Aspergillus</taxon>
        <taxon>Aspergillus subgen. Circumdati</taxon>
    </lineage>
</organism>
<dbReference type="GeneID" id="38132743"/>
<name>A0A3F3QHQ7_9EURO</name>
<protein>
    <submittedName>
        <fullName evidence="2">Uncharacterized protein</fullName>
    </submittedName>
</protein>
<keyword evidence="1" id="KW-1133">Transmembrane helix</keyword>
<evidence type="ECO:0000313" key="2">
    <source>
        <dbReference type="EMBL" id="RDH38489.1"/>
    </source>
</evidence>
<evidence type="ECO:0000313" key="3">
    <source>
        <dbReference type="Proteomes" id="UP000253729"/>
    </source>
</evidence>
<keyword evidence="3" id="KW-1185">Reference proteome</keyword>